<dbReference type="GO" id="GO:0048029">
    <property type="term" value="F:monosaccharide binding"/>
    <property type="evidence" value="ECO:0007669"/>
    <property type="project" value="TreeGrafter"/>
</dbReference>
<name>A0A0N4XAT2_HAEPC</name>
<evidence type="ECO:0000256" key="3">
    <source>
        <dbReference type="ARBA" id="ARBA00022490"/>
    </source>
</evidence>
<feature type="domain" description="Phosphofructokinase" evidence="10">
    <location>
        <begin position="13"/>
        <end position="276"/>
    </location>
</feature>
<protein>
    <submittedName>
        <fullName evidence="11">6-phosphofructokinase</fullName>
    </submittedName>
</protein>
<keyword evidence="8" id="KW-0324">Glycolysis</keyword>
<dbReference type="GO" id="GO:0046872">
    <property type="term" value="F:metal ion binding"/>
    <property type="evidence" value="ECO:0007669"/>
    <property type="project" value="UniProtKB-KW"/>
</dbReference>
<dbReference type="PANTHER" id="PTHR13697">
    <property type="entry name" value="PHOSPHOFRUCTOKINASE"/>
    <property type="match status" value="1"/>
</dbReference>
<dbReference type="GO" id="GO:0042802">
    <property type="term" value="F:identical protein binding"/>
    <property type="evidence" value="ECO:0007669"/>
    <property type="project" value="TreeGrafter"/>
</dbReference>
<dbReference type="GO" id="GO:0003872">
    <property type="term" value="F:6-phosphofructokinase activity"/>
    <property type="evidence" value="ECO:0007669"/>
    <property type="project" value="UniProtKB-EC"/>
</dbReference>
<dbReference type="InterPro" id="IPR000023">
    <property type="entry name" value="Phosphofructokinase_dom"/>
</dbReference>
<dbReference type="WBParaSite" id="HPLM_0002147701-mRNA-1">
    <property type="protein sequence ID" value="HPLM_0002147701-mRNA-1"/>
    <property type="gene ID" value="HPLM_0002147701"/>
</dbReference>
<organism evidence="11">
    <name type="scientific">Haemonchus placei</name>
    <name type="common">Barber's pole worm</name>
    <dbReference type="NCBI Taxonomy" id="6290"/>
    <lineage>
        <taxon>Eukaryota</taxon>
        <taxon>Metazoa</taxon>
        <taxon>Ecdysozoa</taxon>
        <taxon>Nematoda</taxon>
        <taxon>Chromadorea</taxon>
        <taxon>Rhabditida</taxon>
        <taxon>Rhabditina</taxon>
        <taxon>Rhabditomorpha</taxon>
        <taxon>Strongyloidea</taxon>
        <taxon>Trichostrongylidae</taxon>
        <taxon>Haemonchus</taxon>
    </lineage>
</organism>
<dbReference type="InterPro" id="IPR035966">
    <property type="entry name" value="PKF_sf"/>
</dbReference>
<dbReference type="AlphaFoldDB" id="A0A0N4XAT2"/>
<evidence type="ECO:0000256" key="2">
    <source>
        <dbReference type="ARBA" id="ARBA00004679"/>
    </source>
</evidence>
<dbReference type="PRINTS" id="PR00476">
    <property type="entry name" value="PHFRCTKINASE"/>
</dbReference>
<comment type="catalytic activity">
    <reaction evidence="9">
        <text>beta-D-fructose 6-phosphate + ATP = beta-D-fructose 1,6-bisphosphate + ADP + H(+)</text>
        <dbReference type="Rhea" id="RHEA:16109"/>
        <dbReference type="ChEBI" id="CHEBI:15378"/>
        <dbReference type="ChEBI" id="CHEBI:30616"/>
        <dbReference type="ChEBI" id="CHEBI:32966"/>
        <dbReference type="ChEBI" id="CHEBI:57634"/>
        <dbReference type="ChEBI" id="CHEBI:456216"/>
        <dbReference type="EC" id="2.7.1.11"/>
    </reaction>
</comment>
<feature type="domain" description="Phosphofructokinase" evidence="10">
    <location>
        <begin position="342"/>
        <end position="526"/>
    </location>
</feature>
<comment type="pathway">
    <text evidence="2">Carbohydrate degradation; glycolysis; D-glyceraldehyde 3-phosphate and glycerone phosphate from D-glucose: step 3/4.</text>
</comment>
<dbReference type="OMA" id="RCYLIRE"/>
<dbReference type="GO" id="GO:0005524">
    <property type="term" value="F:ATP binding"/>
    <property type="evidence" value="ECO:0007669"/>
    <property type="project" value="TreeGrafter"/>
</dbReference>
<dbReference type="UniPathway" id="UPA00109">
    <property type="reaction ID" value="UER00182"/>
</dbReference>
<dbReference type="PANTHER" id="PTHR13697:SF8">
    <property type="entry name" value="ATP-DEPENDENT 6-PHOSPHOFRUCTOKINASE 2"/>
    <property type="match status" value="1"/>
</dbReference>
<evidence type="ECO:0000256" key="8">
    <source>
        <dbReference type="ARBA" id="ARBA00023152"/>
    </source>
</evidence>
<dbReference type="GO" id="GO:0016208">
    <property type="term" value="F:AMP binding"/>
    <property type="evidence" value="ECO:0007669"/>
    <property type="project" value="TreeGrafter"/>
</dbReference>
<keyword evidence="6" id="KW-0418">Kinase</keyword>
<dbReference type="SUPFAM" id="SSF53784">
    <property type="entry name" value="Phosphofructokinase"/>
    <property type="match status" value="2"/>
</dbReference>
<keyword evidence="5" id="KW-0479">Metal-binding</keyword>
<keyword evidence="4" id="KW-0808">Transferase</keyword>
<dbReference type="GO" id="GO:0006002">
    <property type="term" value="P:fructose 6-phosphate metabolic process"/>
    <property type="evidence" value="ECO:0007669"/>
    <property type="project" value="InterPro"/>
</dbReference>
<dbReference type="GO" id="GO:0070095">
    <property type="term" value="F:fructose-6-phosphate binding"/>
    <property type="evidence" value="ECO:0007669"/>
    <property type="project" value="TreeGrafter"/>
</dbReference>
<dbReference type="GO" id="GO:0030388">
    <property type="term" value="P:fructose 1,6-bisphosphate metabolic process"/>
    <property type="evidence" value="ECO:0007669"/>
    <property type="project" value="TreeGrafter"/>
</dbReference>
<dbReference type="Gene3D" id="3.40.50.460">
    <property type="entry name" value="Phosphofructokinase domain"/>
    <property type="match status" value="2"/>
</dbReference>
<evidence type="ECO:0000259" key="10">
    <source>
        <dbReference type="Pfam" id="PF00365"/>
    </source>
</evidence>
<accession>A0A0N4XAT2</accession>
<dbReference type="Gene3D" id="3.40.50.450">
    <property type="match status" value="2"/>
</dbReference>
<dbReference type="GO" id="GO:0005945">
    <property type="term" value="C:6-phosphofructokinase complex"/>
    <property type="evidence" value="ECO:0007669"/>
    <property type="project" value="TreeGrafter"/>
</dbReference>
<evidence type="ECO:0000313" key="11">
    <source>
        <dbReference type="WBParaSite" id="HPLM_0002147701-mRNA-1"/>
    </source>
</evidence>
<evidence type="ECO:0000256" key="9">
    <source>
        <dbReference type="ARBA" id="ARBA00048070"/>
    </source>
</evidence>
<evidence type="ECO:0000256" key="7">
    <source>
        <dbReference type="ARBA" id="ARBA00022842"/>
    </source>
</evidence>
<evidence type="ECO:0000256" key="6">
    <source>
        <dbReference type="ARBA" id="ARBA00022777"/>
    </source>
</evidence>
<reference evidence="11" key="1">
    <citation type="submission" date="2017-02" db="UniProtKB">
        <authorList>
            <consortium name="WormBaseParasite"/>
        </authorList>
    </citation>
    <scope>IDENTIFICATION</scope>
</reference>
<evidence type="ECO:0000256" key="5">
    <source>
        <dbReference type="ARBA" id="ARBA00022723"/>
    </source>
</evidence>
<evidence type="ECO:0000256" key="4">
    <source>
        <dbReference type="ARBA" id="ARBA00022679"/>
    </source>
</evidence>
<dbReference type="GO" id="GO:0061621">
    <property type="term" value="P:canonical glycolysis"/>
    <property type="evidence" value="ECO:0007669"/>
    <property type="project" value="TreeGrafter"/>
</dbReference>
<evidence type="ECO:0000256" key="1">
    <source>
        <dbReference type="ARBA" id="ARBA00001946"/>
    </source>
</evidence>
<dbReference type="InterPro" id="IPR022953">
    <property type="entry name" value="ATP_PFK"/>
</dbReference>
<proteinExistence type="predicted"/>
<sequence>LPFTRSKSTGVSLITNRLEEARWESVSNILPKGGTILGTTRCEAFKAKEERTKAALTLHTHKIYHLACIGGDGSLTGLKIFRDEWESLTAELLKSGSISKEQAEQGKILRVVGIAGTIDNDFFGTDRTIGFDSAMARVTECVDNLTATAMSHQRAFIVEVMSHECGSLALTAALALEADFVFIPEIPPPDNWPEVLCAHLHRKRKAGSRLNLVIIAEGATDAAGKRINSDEVKKIIEDKLKFEVRVASLGYLQRGGAPSFLDRLLGCRMGSEAVNTLLSSDPKSPKLLCLKGECFWLQYSCAVRGPRTAQEYCNHWYRSKHPLCFQLIAEPPSFFFGVARNFAVIHVGTPAAGMNCVTHAFVRIANHSKYNVFGIERCWEGLSEGRFRELNWGNVTGWMYRGGSELGSKKQLPTDIEKLSSALREQNIEGLLIVGGFEAFQSAIILNEARNSYSAFDIPMVVVPCSIANNVPGTCNSLGTDTALNEICRQVDNIQLNSIFRVVIVETQGGRCGFLAAMTAMATGADQ</sequence>
<keyword evidence="7" id="KW-0460">Magnesium</keyword>
<dbReference type="Pfam" id="PF00365">
    <property type="entry name" value="PFK"/>
    <property type="match status" value="2"/>
</dbReference>
<keyword evidence="3" id="KW-0963">Cytoplasm</keyword>
<comment type="cofactor">
    <cofactor evidence="1">
        <name>Mg(2+)</name>
        <dbReference type="ChEBI" id="CHEBI:18420"/>
    </cofactor>
</comment>